<evidence type="ECO:0000313" key="2">
    <source>
        <dbReference type="EMBL" id="SCF20041.1"/>
    </source>
</evidence>
<name>A0A1C4YI83_MICEC</name>
<dbReference type="EMBL" id="LT607413">
    <property type="protein sequence ID" value="SCF20041.1"/>
    <property type="molecule type" value="Genomic_DNA"/>
</dbReference>
<dbReference type="Proteomes" id="UP000198253">
    <property type="component" value="Chromosome I"/>
</dbReference>
<dbReference type="AlphaFoldDB" id="A0A1C4YI83"/>
<organism evidence="2 3">
    <name type="scientific">Micromonospora echinospora</name>
    <name type="common">Micromonospora purpurea</name>
    <dbReference type="NCBI Taxonomy" id="1877"/>
    <lineage>
        <taxon>Bacteria</taxon>
        <taxon>Bacillati</taxon>
        <taxon>Actinomycetota</taxon>
        <taxon>Actinomycetes</taxon>
        <taxon>Micromonosporales</taxon>
        <taxon>Micromonosporaceae</taxon>
        <taxon>Micromonospora</taxon>
    </lineage>
</organism>
<feature type="signal peptide" evidence="1">
    <location>
        <begin position="1"/>
        <end position="35"/>
    </location>
</feature>
<sequence>MPPNHVLPTFRHRHRRRSSTLVLLFGLLLGLAAPAAVTTPASAGPVIQRDSNCWSSGWSVPPGVTNPVALTYSWIGSRSNGGYTYRYWIVEEPGPYYRSSYVAKCSGDLLVSTSSLTPTSGFGTPFCTSAGDIYPPQAAYADRYVGQRIAWQRPYLGKITFRFWHREWLGLSWYYDSSSVVQC</sequence>
<dbReference type="RefSeq" id="WP_088982969.1">
    <property type="nucleotide sequence ID" value="NZ_LT607413.1"/>
</dbReference>
<accession>A0A1C4YI83</accession>
<gene>
    <name evidence="2" type="ORF">GA0070618_3982</name>
</gene>
<reference evidence="3" key="1">
    <citation type="submission" date="2016-06" db="EMBL/GenBank/DDBJ databases">
        <authorList>
            <person name="Varghese N."/>
            <person name="Submissions Spin"/>
        </authorList>
    </citation>
    <scope>NUCLEOTIDE SEQUENCE [LARGE SCALE GENOMIC DNA]</scope>
    <source>
        <strain evidence="3">DSM 43816</strain>
    </source>
</reference>
<feature type="chain" id="PRO_5038619040" description="Peptidase inhibitor family I36" evidence="1">
    <location>
        <begin position="36"/>
        <end position="183"/>
    </location>
</feature>
<evidence type="ECO:0008006" key="4">
    <source>
        <dbReference type="Google" id="ProtNLM"/>
    </source>
</evidence>
<proteinExistence type="predicted"/>
<protein>
    <recommendedName>
        <fullName evidence="4">Peptidase inhibitor family I36</fullName>
    </recommendedName>
</protein>
<keyword evidence="1" id="KW-0732">Signal</keyword>
<evidence type="ECO:0000256" key="1">
    <source>
        <dbReference type="SAM" id="SignalP"/>
    </source>
</evidence>
<keyword evidence="3" id="KW-1185">Reference proteome</keyword>
<dbReference type="InParanoid" id="A0A1C4YI83"/>
<dbReference type="OrthoDB" id="3387593at2"/>
<evidence type="ECO:0000313" key="3">
    <source>
        <dbReference type="Proteomes" id="UP000198253"/>
    </source>
</evidence>